<gene>
    <name evidence="8" type="primary">lpxA</name>
    <name evidence="10" type="ORF">EV210_107159</name>
</gene>
<dbReference type="RefSeq" id="WP_132080525.1">
    <property type="nucleotide sequence ID" value="NZ_SLUI01000007.1"/>
</dbReference>
<dbReference type="NCBIfam" id="NF003657">
    <property type="entry name" value="PRK05289.1"/>
    <property type="match status" value="1"/>
</dbReference>
<evidence type="ECO:0000256" key="7">
    <source>
        <dbReference type="ARBA" id="ARBA00023315"/>
    </source>
</evidence>
<dbReference type="GO" id="GO:0009245">
    <property type="term" value="P:lipid A biosynthetic process"/>
    <property type="evidence" value="ECO:0007669"/>
    <property type="project" value="UniProtKB-UniRule"/>
</dbReference>
<accession>A0A4R1PY53</accession>
<dbReference type="EMBL" id="SLUI01000007">
    <property type="protein sequence ID" value="TCL36895.1"/>
    <property type="molecule type" value="Genomic_DNA"/>
</dbReference>
<protein>
    <recommendedName>
        <fullName evidence="8">Acyl-[acyl-carrier-protein]--UDP-N-acetylglucosamine O-acyltransferase</fullName>
        <shortName evidence="8">UDP-N-acetylglucosamine acyltransferase</shortName>
        <ecNumber evidence="8">2.3.1.129</ecNumber>
    </recommendedName>
</protein>
<evidence type="ECO:0000256" key="6">
    <source>
        <dbReference type="ARBA" id="ARBA00023098"/>
    </source>
</evidence>
<keyword evidence="6 8" id="KW-0443">Lipid metabolism</keyword>
<dbReference type="Proteomes" id="UP000295063">
    <property type="component" value="Unassembled WGS sequence"/>
</dbReference>
<keyword evidence="11" id="KW-1185">Reference proteome</keyword>
<name>A0A4R1PY53_9FIRM</name>
<keyword evidence="4 8" id="KW-0808">Transferase</keyword>
<dbReference type="SUPFAM" id="SSF51161">
    <property type="entry name" value="Trimeric LpxA-like enzymes"/>
    <property type="match status" value="1"/>
</dbReference>
<evidence type="ECO:0000256" key="4">
    <source>
        <dbReference type="ARBA" id="ARBA00022679"/>
    </source>
</evidence>
<dbReference type="PIRSF" id="PIRSF000456">
    <property type="entry name" value="UDP-GlcNAc_acltr"/>
    <property type="match status" value="1"/>
</dbReference>
<dbReference type="UniPathway" id="UPA00359">
    <property type="reaction ID" value="UER00477"/>
</dbReference>
<dbReference type="EC" id="2.3.1.129" evidence="8"/>
<dbReference type="PANTHER" id="PTHR43480">
    <property type="entry name" value="ACYL-[ACYL-CARRIER-PROTEIN]--UDP-N-ACETYLGLUCOSAMINE O-ACYLTRANSFERASE"/>
    <property type="match status" value="1"/>
</dbReference>
<sequence length="275" mass="29147">MQSYSAKAKQSKIHKTAVISSHCQLGANVEVGPYAVISNNTIIGSNTVIGAHAVISQSTAIGEGCRIYPYASVGSTPQDKKYSGEESYVTIGDNTQIREFVTINRATGQGEETRIGSACLLLAYSHVAHNCVIGNGVVLSNAVMLAGHVQVEDEAIIGGLTGVHQFVKIGQKAMIGGASKVVQDVPPYITAAGNPAHAAGLNLVGMLRSGVDESARQSIKQAYKILYLSGLGLEQAMIVMRQQVPACNELEQFMSFLKQADRGICRVKPKAKRSC</sequence>
<dbReference type="InterPro" id="IPR037157">
    <property type="entry name" value="Acetyltransf_C_sf"/>
</dbReference>
<dbReference type="InterPro" id="IPR011004">
    <property type="entry name" value="Trimer_LpxA-like_sf"/>
</dbReference>
<dbReference type="Pfam" id="PF00132">
    <property type="entry name" value="Hexapep"/>
    <property type="match status" value="2"/>
</dbReference>
<dbReference type="HAMAP" id="MF_00387">
    <property type="entry name" value="LpxA"/>
    <property type="match status" value="1"/>
</dbReference>
<dbReference type="PROSITE" id="PS00101">
    <property type="entry name" value="HEXAPEP_TRANSFERASES"/>
    <property type="match status" value="1"/>
</dbReference>
<feature type="domain" description="UDP N-acetylglucosamine O-acyltransferase C-terminal" evidence="9">
    <location>
        <begin position="184"/>
        <end position="265"/>
    </location>
</feature>
<evidence type="ECO:0000256" key="2">
    <source>
        <dbReference type="ARBA" id="ARBA00022516"/>
    </source>
</evidence>
<reference evidence="10 11" key="1">
    <citation type="submission" date="2019-03" db="EMBL/GenBank/DDBJ databases">
        <title>Genomic Encyclopedia of Type Strains, Phase IV (KMG-IV): sequencing the most valuable type-strain genomes for metagenomic binning, comparative biology and taxonomic classification.</title>
        <authorList>
            <person name="Goeker M."/>
        </authorList>
    </citation>
    <scope>NUCLEOTIDE SEQUENCE [LARGE SCALE GENOMIC DNA]</scope>
    <source>
        <strain evidence="10 11">DSM 15969</strain>
    </source>
</reference>
<evidence type="ECO:0000313" key="11">
    <source>
        <dbReference type="Proteomes" id="UP000295063"/>
    </source>
</evidence>
<dbReference type="NCBIfam" id="TIGR01852">
    <property type="entry name" value="lipid_A_lpxA"/>
    <property type="match status" value="1"/>
</dbReference>
<evidence type="ECO:0000259" key="9">
    <source>
        <dbReference type="Pfam" id="PF13720"/>
    </source>
</evidence>
<dbReference type="InterPro" id="IPR018357">
    <property type="entry name" value="Hexapep_transf_CS"/>
</dbReference>
<comment type="caution">
    <text evidence="10">The sequence shown here is derived from an EMBL/GenBank/DDBJ whole genome shotgun (WGS) entry which is preliminary data.</text>
</comment>
<dbReference type="InterPro" id="IPR010137">
    <property type="entry name" value="Lipid_A_LpxA"/>
</dbReference>
<dbReference type="GO" id="GO:0005737">
    <property type="term" value="C:cytoplasm"/>
    <property type="evidence" value="ECO:0007669"/>
    <property type="project" value="UniProtKB-SubCell"/>
</dbReference>
<evidence type="ECO:0000256" key="8">
    <source>
        <dbReference type="HAMAP-Rule" id="MF_00387"/>
    </source>
</evidence>
<dbReference type="AlphaFoldDB" id="A0A4R1PY53"/>
<dbReference type="GO" id="GO:0016020">
    <property type="term" value="C:membrane"/>
    <property type="evidence" value="ECO:0007669"/>
    <property type="project" value="GOC"/>
</dbReference>
<keyword evidence="3 8" id="KW-0441">Lipid A biosynthesis</keyword>
<keyword evidence="5 8" id="KW-0677">Repeat</keyword>
<proteinExistence type="inferred from homology"/>
<comment type="subcellular location">
    <subcellularLocation>
        <location evidence="8">Cytoplasm</location>
    </subcellularLocation>
</comment>
<dbReference type="Pfam" id="PF13720">
    <property type="entry name" value="Acetyltransf_11"/>
    <property type="match status" value="1"/>
</dbReference>
<dbReference type="InterPro" id="IPR029098">
    <property type="entry name" value="Acetyltransf_C"/>
</dbReference>
<dbReference type="GO" id="GO:0008780">
    <property type="term" value="F:acyl-[acyl-carrier-protein]-UDP-N-acetylglucosamine O-acyltransferase activity"/>
    <property type="evidence" value="ECO:0007669"/>
    <property type="project" value="UniProtKB-UniRule"/>
</dbReference>
<dbReference type="CDD" id="cd03351">
    <property type="entry name" value="LbH_UDP-GlcNAc_AT"/>
    <property type="match status" value="1"/>
</dbReference>
<keyword evidence="2 8" id="KW-0444">Lipid biosynthesis</keyword>
<keyword evidence="1 8" id="KW-0963">Cytoplasm</keyword>
<dbReference type="PANTHER" id="PTHR43480:SF1">
    <property type="entry name" value="ACYL-[ACYL-CARRIER-PROTEIN]--UDP-N-ACETYLGLUCOSAMINE O-ACYLTRANSFERASE, MITOCHONDRIAL-RELATED"/>
    <property type="match status" value="1"/>
</dbReference>
<dbReference type="Gene3D" id="1.20.1180.10">
    <property type="entry name" value="Udp N-acetylglucosamine O-acyltransferase, C-terminal domain"/>
    <property type="match status" value="1"/>
</dbReference>
<dbReference type="Gene3D" id="2.160.10.10">
    <property type="entry name" value="Hexapeptide repeat proteins"/>
    <property type="match status" value="1"/>
</dbReference>
<comment type="catalytic activity">
    <reaction evidence="8">
        <text>a (3R)-hydroxyacyl-[ACP] + UDP-N-acetyl-alpha-D-glucosamine = a UDP-3-O-[(3R)-3-hydroxyacyl]-N-acetyl-alpha-D-glucosamine + holo-[ACP]</text>
        <dbReference type="Rhea" id="RHEA:67812"/>
        <dbReference type="Rhea" id="RHEA-COMP:9685"/>
        <dbReference type="Rhea" id="RHEA-COMP:9945"/>
        <dbReference type="ChEBI" id="CHEBI:57705"/>
        <dbReference type="ChEBI" id="CHEBI:64479"/>
        <dbReference type="ChEBI" id="CHEBI:78827"/>
        <dbReference type="ChEBI" id="CHEBI:173225"/>
        <dbReference type="EC" id="2.3.1.129"/>
    </reaction>
</comment>
<organism evidence="10 11">
    <name type="scientific">Anaerospora hongkongensis</name>
    <dbReference type="NCBI Taxonomy" id="244830"/>
    <lineage>
        <taxon>Bacteria</taxon>
        <taxon>Bacillati</taxon>
        <taxon>Bacillota</taxon>
        <taxon>Negativicutes</taxon>
        <taxon>Selenomonadales</taxon>
        <taxon>Sporomusaceae</taxon>
        <taxon>Anaerospora</taxon>
    </lineage>
</organism>
<dbReference type="InterPro" id="IPR001451">
    <property type="entry name" value="Hexapep"/>
</dbReference>
<comment type="function">
    <text evidence="8">Involved in the biosynthesis of lipid A, a phosphorylated glycolipid that anchors the lipopolysaccharide to the outer membrane of the cell.</text>
</comment>
<keyword evidence="7 8" id="KW-0012">Acyltransferase</keyword>
<evidence type="ECO:0000256" key="1">
    <source>
        <dbReference type="ARBA" id="ARBA00022490"/>
    </source>
</evidence>
<evidence type="ECO:0000256" key="3">
    <source>
        <dbReference type="ARBA" id="ARBA00022556"/>
    </source>
</evidence>
<evidence type="ECO:0000313" key="10">
    <source>
        <dbReference type="EMBL" id="TCL36895.1"/>
    </source>
</evidence>
<comment type="pathway">
    <text evidence="8">Glycolipid biosynthesis; lipid IV(A) biosynthesis; lipid IV(A) from (3R)-3-hydroxytetradecanoyl-[acyl-carrier-protein] and UDP-N-acetyl-alpha-D-glucosamine: step 1/6.</text>
</comment>
<comment type="subunit">
    <text evidence="8">Homotrimer.</text>
</comment>
<evidence type="ECO:0000256" key="5">
    <source>
        <dbReference type="ARBA" id="ARBA00022737"/>
    </source>
</evidence>
<comment type="similarity">
    <text evidence="8">Belongs to the transferase hexapeptide repeat family. LpxA subfamily.</text>
</comment>
<dbReference type="OrthoDB" id="9794407at2"/>